<reference evidence="1" key="1">
    <citation type="submission" date="2018-05" db="EMBL/GenBank/DDBJ databases">
        <authorList>
            <person name="Lanie J.A."/>
            <person name="Ng W.-L."/>
            <person name="Kazmierczak K.M."/>
            <person name="Andrzejewski T.M."/>
            <person name="Davidsen T.M."/>
            <person name="Wayne K.J."/>
            <person name="Tettelin H."/>
            <person name="Glass J.I."/>
            <person name="Rusch D."/>
            <person name="Podicherti R."/>
            <person name="Tsui H.-C.T."/>
            <person name="Winkler M.E."/>
        </authorList>
    </citation>
    <scope>NUCLEOTIDE SEQUENCE</scope>
</reference>
<proteinExistence type="predicted"/>
<protein>
    <submittedName>
        <fullName evidence="1">Uncharacterized protein</fullName>
    </submittedName>
</protein>
<accession>A0A382XWZ8</accession>
<sequence length="187" mass="20518">MLTDLEFSSHSVLSGKDFGTTGSYEQLHGSARFEIDPSHVLNASVVDLHLAPRNANGRVECRADIWILRPSYPDRANGTLMYHVVNRGRKGLLAMYNLAESSNRPETAAEFGDGFLMKHGYTIAACAWQADVPPNTPEDEHLMILDVPVATQDGKTIIGSVGCEIVVDEPCDLHPLGSRYHKPYDPA</sequence>
<dbReference type="AlphaFoldDB" id="A0A382XWZ8"/>
<organism evidence="1">
    <name type="scientific">marine metagenome</name>
    <dbReference type="NCBI Taxonomy" id="408172"/>
    <lineage>
        <taxon>unclassified sequences</taxon>
        <taxon>metagenomes</taxon>
        <taxon>ecological metagenomes</taxon>
    </lineage>
</organism>
<dbReference type="EMBL" id="UINC01171195">
    <property type="protein sequence ID" value="SVD75632.1"/>
    <property type="molecule type" value="Genomic_DNA"/>
</dbReference>
<feature type="non-terminal residue" evidence="1">
    <location>
        <position position="187"/>
    </location>
</feature>
<evidence type="ECO:0000313" key="1">
    <source>
        <dbReference type="EMBL" id="SVD75632.1"/>
    </source>
</evidence>
<name>A0A382XWZ8_9ZZZZ</name>
<gene>
    <name evidence="1" type="ORF">METZ01_LOCUS428486</name>
</gene>